<name>H0HTF0_9HYPH</name>
<gene>
    <name evidence="1" type="ORF">MAXJ12_17208</name>
</gene>
<dbReference type="AlphaFoldDB" id="H0HTF0"/>
<evidence type="ECO:0000313" key="2">
    <source>
        <dbReference type="Proteomes" id="UP000003250"/>
    </source>
</evidence>
<reference evidence="1 2" key="1">
    <citation type="journal article" date="2012" name="J. Bacteriol.">
        <title>Draft Genome Sequence of Mesorhizobium alhagi CCNWXJ12-2T, a Novel Salt-Resistant Species Isolated from the Desert of Northwestern China.</title>
        <authorList>
            <person name="Zhou M."/>
            <person name="Chen W."/>
            <person name="Chen H."/>
            <person name="Wei G."/>
        </authorList>
    </citation>
    <scope>NUCLEOTIDE SEQUENCE [LARGE SCALE GENOMIC DNA]</scope>
    <source>
        <strain evidence="1 2">CCNWXJ12-2</strain>
    </source>
</reference>
<dbReference type="PATRIC" id="fig|1107882.3.peg.3358"/>
<dbReference type="EMBL" id="AHAM01000140">
    <property type="protein sequence ID" value="EHK55928.1"/>
    <property type="molecule type" value="Genomic_DNA"/>
</dbReference>
<dbReference type="Proteomes" id="UP000003250">
    <property type="component" value="Unassembled WGS sequence"/>
</dbReference>
<evidence type="ECO:0000313" key="1">
    <source>
        <dbReference type="EMBL" id="EHK55928.1"/>
    </source>
</evidence>
<organism evidence="1 2">
    <name type="scientific">Mesorhizobium alhagi CCNWXJ12-2</name>
    <dbReference type="NCBI Taxonomy" id="1107882"/>
    <lineage>
        <taxon>Bacteria</taxon>
        <taxon>Pseudomonadati</taxon>
        <taxon>Pseudomonadota</taxon>
        <taxon>Alphaproteobacteria</taxon>
        <taxon>Hyphomicrobiales</taxon>
        <taxon>Phyllobacteriaceae</taxon>
        <taxon>Allomesorhizobium</taxon>
    </lineage>
</organism>
<sequence length="136" mass="16068">MTAKENVNDQTIWEIDVKNIDEDDINSVKKIHDNTGKIMHEFSPYRDFHDTAAAPHKLWHDLNALRADHQWLWNQFWHHANYLKGTLFFINLGDQTEASRPIMIKVEGFLDEEIYLDFDPNYVADFTGSVDWAEFQ</sequence>
<protein>
    <submittedName>
        <fullName evidence="1">Uncharacterized protein</fullName>
    </submittedName>
</protein>
<proteinExistence type="predicted"/>
<keyword evidence="2" id="KW-1185">Reference proteome</keyword>
<accession>H0HTF0</accession>